<proteinExistence type="predicted"/>
<accession>Q0W8K8</accession>
<dbReference type="Pfam" id="PF13366">
    <property type="entry name" value="PDDEXK_3"/>
    <property type="match status" value="1"/>
</dbReference>
<evidence type="ECO:0000313" key="1">
    <source>
        <dbReference type="EMBL" id="CAJ35285.1"/>
    </source>
</evidence>
<dbReference type="Gene3D" id="3.90.320.10">
    <property type="match status" value="1"/>
</dbReference>
<protein>
    <recommendedName>
        <fullName evidence="3">GxxExxY protein</fullName>
    </recommendedName>
</protein>
<dbReference type="InterPro" id="IPR026350">
    <property type="entry name" value="GxxExxY"/>
</dbReference>
<dbReference type="KEGG" id="rci:LRC311"/>
<dbReference type="RefSeq" id="WP_012037205.1">
    <property type="nucleotide sequence ID" value="NC_009464.1"/>
</dbReference>
<evidence type="ECO:0008006" key="3">
    <source>
        <dbReference type="Google" id="ProtNLM"/>
    </source>
</evidence>
<dbReference type="Proteomes" id="UP000000663">
    <property type="component" value="Chromosome"/>
</dbReference>
<organism evidence="1 2">
    <name type="scientific">Methanocella arvoryzae (strain DSM 22066 / NBRC 105507 / MRE50)</name>
    <dbReference type="NCBI Taxonomy" id="351160"/>
    <lineage>
        <taxon>Archaea</taxon>
        <taxon>Methanobacteriati</taxon>
        <taxon>Methanobacteriota</taxon>
        <taxon>Stenosarchaea group</taxon>
        <taxon>Methanomicrobia</taxon>
        <taxon>Methanocellales</taxon>
        <taxon>Methanocellaceae</taxon>
        <taxon>Methanocella</taxon>
    </lineage>
</organism>
<dbReference type="eggNOG" id="arCOG07749">
    <property type="taxonomic scope" value="Archaea"/>
</dbReference>
<dbReference type="InterPro" id="IPR011604">
    <property type="entry name" value="PDDEXK-like_dom_sf"/>
</dbReference>
<reference evidence="1 2" key="1">
    <citation type="journal article" date="2006" name="Science">
        <title>Genome of rice cluster I archaea -- the key methane producers in the rice rhizosphere.</title>
        <authorList>
            <person name="Erkel C."/>
            <person name="Kube M."/>
            <person name="Reinhardt R."/>
            <person name="Liesack W."/>
        </authorList>
    </citation>
    <scope>NUCLEOTIDE SEQUENCE [LARGE SCALE GENOMIC DNA]</scope>
    <source>
        <strain evidence="2">DSM 22066 / NBRC 105507 / MRE50</strain>
    </source>
</reference>
<dbReference type="NCBIfam" id="TIGR04256">
    <property type="entry name" value="GxxExxY"/>
    <property type="match status" value="1"/>
</dbReference>
<dbReference type="OrthoDB" id="147681at2157"/>
<gene>
    <name evidence="1" type="ORF">LRC311</name>
</gene>
<name>Q0W8K8_METAR</name>
<dbReference type="AlphaFoldDB" id="Q0W8K8"/>
<evidence type="ECO:0000313" key="2">
    <source>
        <dbReference type="Proteomes" id="UP000000663"/>
    </source>
</evidence>
<dbReference type="GeneID" id="5143900"/>
<keyword evidence="2" id="KW-1185">Reference proteome</keyword>
<dbReference type="EMBL" id="AM114193">
    <property type="protein sequence ID" value="CAJ35285.1"/>
    <property type="molecule type" value="Genomic_DNA"/>
</dbReference>
<sequence length="145" mass="16995">MRYEEPPKYLDEMGKVIVNAAYKVHERWGPGLLEHFYQIALMREISKAGLEVKSEVYLPIILDDLVIENAYRLDLLVENEIIIEIKTVEKLSVVHYKQIRTYMKLFNSRLGYLINFNTELIRKGINREILSKPSEQTTSPGRQEP</sequence>